<organism evidence="4 5">
    <name type="scientific">Gryllotalpicola reticulitermitis</name>
    <dbReference type="NCBI Taxonomy" id="1184153"/>
    <lineage>
        <taxon>Bacteria</taxon>
        <taxon>Bacillati</taxon>
        <taxon>Actinomycetota</taxon>
        <taxon>Actinomycetes</taxon>
        <taxon>Micrococcales</taxon>
        <taxon>Microbacteriaceae</taxon>
        <taxon>Gryllotalpicola</taxon>
    </lineage>
</organism>
<dbReference type="PANTHER" id="PTHR11092">
    <property type="entry name" value="SUGAR NUCLEOTIDE EPIMERASE RELATED"/>
    <property type="match status" value="1"/>
</dbReference>
<dbReference type="InterPro" id="IPR010099">
    <property type="entry name" value="SDR39U1"/>
</dbReference>
<proteinExistence type="inferred from homology"/>
<evidence type="ECO:0000313" key="4">
    <source>
        <dbReference type="EMBL" id="MFC4242117.1"/>
    </source>
</evidence>
<dbReference type="InterPro" id="IPR013549">
    <property type="entry name" value="DUF1731"/>
</dbReference>
<dbReference type="RefSeq" id="WP_390226908.1">
    <property type="nucleotide sequence ID" value="NZ_JBHSCN010000002.1"/>
</dbReference>
<feature type="domain" description="NAD-dependent epimerase/dehydratase" evidence="2">
    <location>
        <begin position="3"/>
        <end position="211"/>
    </location>
</feature>
<dbReference type="Proteomes" id="UP001595900">
    <property type="component" value="Unassembled WGS sequence"/>
</dbReference>
<dbReference type="InterPro" id="IPR036291">
    <property type="entry name" value="NAD(P)-bd_dom_sf"/>
</dbReference>
<dbReference type="Pfam" id="PF01370">
    <property type="entry name" value="Epimerase"/>
    <property type="match status" value="1"/>
</dbReference>
<comment type="caution">
    <text evidence="4">The sequence shown here is derived from an EMBL/GenBank/DDBJ whole genome shotgun (WGS) entry which is preliminary data.</text>
</comment>
<name>A0ABV8Q2E7_9MICO</name>
<dbReference type="Pfam" id="PF08338">
    <property type="entry name" value="DUF1731"/>
    <property type="match status" value="1"/>
</dbReference>
<accession>A0ABV8Q2E7</accession>
<protein>
    <submittedName>
        <fullName evidence="4">TIGR01777 family oxidoreductase</fullName>
    </submittedName>
</protein>
<feature type="domain" description="DUF1731" evidence="3">
    <location>
        <begin position="246"/>
        <end position="293"/>
    </location>
</feature>
<dbReference type="SUPFAM" id="SSF51735">
    <property type="entry name" value="NAD(P)-binding Rossmann-fold domains"/>
    <property type="match status" value="1"/>
</dbReference>
<evidence type="ECO:0000313" key="5">
    <source>
        <dbReference type="Proteomes" id="UP001595900"/>
    </source>
</evidence>
<evidence type="ECO:0000259" key="3">
    <source>
        <dbReference type="Pfam" id="PF08338"/>
    </source>
</evidence>
<evidence type="ECO:0000259" key="2">
    <source>
        <dbReference type="Pfam" id="PF01370"/>
    </source>
</evidence>
<keyword evidence="5" id="KW-1185">Reference proteome</keyword>
<sequence length="304" mass="31858">MRVVIGGASGLIGSELGRRLEHAGDEVVRLVRHAPLGRGQVTWQPEAGVLDPAALAGADAVVNLSGASLSRLPWTPGYRRLIVESRLSATNTIVHALGELHERGERMPALISASAVGFYGSRPGEQLDELSATGTGFLAELVRRWEDAAAAAPTRVVFLRTGIVLAGEGALGPILALAKAGLAGPLGSGRQHWPWISLHDEVGAVLHAIRSELAGPVNLVAPTPATAAELIRSVARAVHRPYWLPAPAFALTTVLGDAARELMLADQLVRPAVLTREGFAFRHATADSAIAELLGRPAGTTYQA</sequence>
<comment type="similarity">
    <text evidence="1">Belongs to the NAD(P)-dependent epimerase/dehydratase family. SDR39U1 subfamily.</text>
</comment>
<evidence type="ECO:0000256" key="1">
    <source>
        <dbReference type="ARBA" id="ARBA00009353"/>
    </source>
</evidence>
<dbReference type="InterPro" id="IPR001509">
    <property type="entry name" value="Epimerase_deHydtase"/>
</dbReference>
<dbReference type="EMBL" id="JBHSCN010000002">
    <property type="protein sequence ID" value="MFC4242117.1"/>
    <property type="molecule type" value="Genomic_DNA"/>
</dbReference>
<dbReference type="NCBIfam" id="TIGR01777">
    <property type="entry name" value="yfcH"/>
    <property type="match status" value="1"/>
</dbReference>
<gene>
    <name evidence="4" type="ORF">ACFOYW_01925</name>
</gene>
<dbReference type="Gene3D" id="3.40.50.720">
    <property type="entry name" value="NAD(P)-binding Rossmann-like Domain"/>
    <property type="match status" value="1"/>
</dbReference>
<dbReference type="PANTHER" id="PTHR11092:SF0">
    <property type="entry name" value="EPIMERASE FAMILY PROTEIN SDR39U1"/>
    <property type="match status" value="1"/>
</dbReference>
<reference evidence="5" key="1">
    <citation type="journal article" date="2019" name="Int. J. Syst. Evol. Microbiol.">
        <title>The Global Catalogue of Microorganisms (GCM) 10K type strain sequencing project: providing services to taxonomists for standard genome sequencing and annotation.</title>
        <authorList>
            <consortium name="The Broad Institute Genomics Platform"/>
            <consortium name="The Broad Institute Genome Sequencing Center for Infectious Disease"/>
            <person name="Wu L."/>
            <person name="Ma J."/>
        </authorList>
    </citation>
    <scope>NUCLEOTIDE SEQUENCE [LARGE SCALE GENOMIC DNA]</scope>
    <source>
        <strain evidence="5">CGMCC 1.10363</strain>
    </source>
</reference>